<accession>A0AA43Q7K6</accession>
<organism evidence="1 2">
    <name type="scientific">Candidatus Methylobacter titanis</name>
    <dbReference type="NCBI Taxonomy" id="3053457"/>
    <lineage>
        <taxon>Bacteria</taxon>
        <taxon>Pseudomonadati</taxon>
        <taxon>Pseudomonadota</taxon>
        <taxon>Gammaproteobacteria</taxon>
        <taxon>Methylococcales</taxon>
        <taxon>Methylococcaceae</taxon>
        <taxon>Methylobacter</taxon>
    </lineage>
</organism>
<name>A0AA43Q7K6_9GAMM</name>
<evidence type="ECO:0000313" key="1">
    <source>
        <dbReference type="EMBL" id="MDI1231184.1"/>
    </source>
</evidence>
<dbReference type="AlphaFoldDB" id="A0AA43Q7K6"/>
<evidence type="ECO:0000313" key="2">
    <source>
        <dbReference type="Proteomes" id="UP001160519"/>
    </source>
</evidence>
<protein>
    <submittedName>
        <fullName evidence="1">DHH family phosphoesterase</fullName>
    </submittedName>
</protein>
<dbReference type="SUPFAM" id="SSF64182">
    <property type="entry name" value="DHH phosphoesterases"/>
    <property type="match status" value="1"/>
</dbReference>
<keyword evidence="2" id="KW-1185">Reference proteome</keyword>
<dbReference type="Proteomes" id="UP001160519">
    <property type="component" value="Unassembled WGS sequence"/>
</dbReference>
<dbReference type="EMBL" id="JAQSDF010000023">
    <property type="protein sequence ID" value="MDI1231184.1"/>
    <property type="molecule type" value="Genomic_DNA"/>
</dbReference>
<dbReference type="InterPro" id="IPR038763">
    <property type="entry name" value="DHH_sf"/>
</dbReference>
<reference evidence="1" key="1">
    <citation type="submission" date="2023-01" db="EMBL/GenBank/DDBJ databases">
        <title>Biogeochemical cycle of methane in antarctic sediments.</title>
        <authorList>
            <person name="Roldan D.M."/>
            <person name="Menes R.J."/>
        </authorList>
    </citation>
    <scope>NUCLEOTIDE SEQUENCE [LARGE SCALE GENOMIC DNA]</scope>
    <source>
        <strain evidence="1">K-2018 MAG008</strain>
    </source>
</reference>
<gene>
    <name evidence="1" type="ORF">PSU93_08555</name>
</gene>
<sequence length="323" mass="35657">MHFDVFNGDADGICALIQLRLDQPLASKLITGIKRDIQLLDKFTASSGDYVTVLDISLQQNSARVNAFLNNGAHIFYVDHHQSGDIQKHPHLKTLINTDSAVCTSLLINQHLKGKYPLWAITAAFGDNLNHSAEQLAATLNLNPAKLDILKNLGIYINYNGYGSCMADLHFAPDKLYLEMADFQSPFDFISDNPHLFAQLQQGYQEDMTNARSIHPEYQSDAVAVFILPDTLWARRVNGAFGNDLANLNPAKAHAVITYNQDNSYQVGVRAPACYKNQPNKAGADELCSAFPSGGGRKAAAGINHLPSDQLNVFIQKFEKFYS</sequence>
<proteinExistence type="predicted"/>
<comment type="caution">
    <text evidence="1">The sequence shown here is derived from an EMBL/GenBank/DDBJ whole genome shotgun (WGS) entry which is preliminary data.</text>
</comment>